<dbReference type="InterPro" id="IPR050763">
    <property type="entry name" value="ABC_transporter_ATP-binding"/>
</dbReference>
<evidence type="ECO:0000256" key="4">
    <source>
        <dbReference type="ARBA" id="ARBA00022840"/>
    </source>
</evidence>
<dbReference type="InterPro" id="IPR003593">
    <property type="entry name" value="AAA+_ATPase"/>
</dbReference>
<proteinExistence type="inferred from homology"/>
<dbReference type="Pfam" id="PF00005">
    <property type="entry name" value="ABC_tran"/>
    <property type="match status" value="1"/>
</dbReference>
<dbReference type="SMART" id="SM00382">
    <property type="entry name" value="AAA"/>
    <property type="match status" value="1"/>
</dbReference>
<dbReference type="InterPro" id="IPR027417">
    <property type="entry name" value="P-loop_NTPase"/>
</dbReference>
<dbReference type="OrthoDB" id="9804819at2"/>
<dbReference type="PROSITE" id="PS50893">
    <property type="entry name" value="ABC_TRANSPORTER_2"/>
    <property type="match status" value="1"/>
</dbReference>
<reference evidence="7" key="1">
    <citation type="submission" date="2011-07" db="EMBL/GenBank/DDBJ databases">
        <title>Complete genome sequence of Acetobacterium woodii.</title>
        <authorList>
            <person name="Poehlein A."/>
            <person name="Schmidt S."/>
            <person name="Kaster A.-K."/>
            <person name="Goenrich M."/>
            <person name="Vollmers J."/>
            <person name="Thuermer A."/>
            <person name="Gottschalk G."/>
            <person name="Thauer R.K."/>
            <person name="Daniel R."/>
            <person name="Mueller V."/>
        </authorList>
    </citation>
    <scope>NUCLEOTIDE SEQUENCE [LARGE SCALE GENOMIC DNA]</scope>
    <source>
        <strain evidence="7">ATCC 29683 / DSM 1030 / JCM 2381 / KCTC 1655 / WB1</strain>
    </source>
</reference>
<dbReference type="InterPro" id="IPR003439">
    <property type="entry name" value="ABC_transporter-like_ATP-bd"/>
</dbReference>
<name>H6LCY5_ACEWD</name>
<evidence type="ECO:0000313" key="6">
    <source>
        <dbReference type="EMBL" id="AFA47824.1"/>
    </source>
</evidence>
<dbReference type="eggNOG" id="COG1131">
    <property type="taxonomic scope" value="Bacteria"/>
</dbReference>
<dbReference type="InterPro" id="IPR017871">
    <property type="entry name" value="ABC_transporter-like_CS"/>
</dbReference>
<keyword evidence="7" id="KW-1185">Reference proteome</keyword>
<feature type="domain" description="ABC transporter" evidence="5">
    <location>
        <begin position="2"/>
        <end position="232"/>
    </location>
</feature>
<gene>
    <name evidence="6" type="primary">nodI</name>
    <name evidence="6" type="ordered locus">Awo_c10380</name>
</gene>
<evidence type="ECO:0000313" key="7">
    <source>
        <dbReference type="Proteomes" id="UP000007177"/>
    </source>
</evidence>
<comment type="similarity">
    <text evidence="1">Belongs to the ABC transporter superfamily.</text>
</comment>
<dbReference type="RefSeq" id="WP_014355427.1">
    <property type="nucleotide sequence ID" value="NC_016894.1"/>
</dbReference>
<evidence type="ECO:0000256" key="2">
    <source>
        <dbReference type="ARBA" id="ARBA00022448"/>
    </source>
</evidence>
<evidence type="ECO:0000256" key="3">
    <source>
        <dbReference type="ARBA" id="ARBA00022741"/>
    </source>
</evidence>
<sequence>MLEIKNLTKEYKTITAVDHLDLTIKDGEFFGLLGPNGAGKTTTVRMISTITPKTSGEIVIDGESIDRNLTAIKAKIGVVPQQNNLENETSAWENLEVHGILYGINKEKRRKKIEELFEFTGLTERKDDLVKTYSGGMKRKLMIARALLHEPEILLLDEPTVGLDASARRKMWDLLKRLKSNGLTVLLTTHYIEEAEVLCDRVGLINKGQLLKLDTPWNLIEEVGKVTVEYFKDGETQEEFFRSREEANVYAGELEGNVRIRPSNLEDVFLKFTNRRVEEA</sequence>
<evidence type="ECO:0000256" key="1">
    <source>
        <dbReference type="ARBA" id="ARBA00005417"/>
    </source>
</evidence>
<evidence type="ECO:0000259" key="5">
    <source>
        <dbReference type="PROSITE" id="PS50893"/>
    </source>
</evidence>
<dbReference type="Gene3D" id="3.40.50.300">
    <property type="entry name" value="P-loop containing nucleotide triphosphate hydrolases"/>
    <property type="match status" value="1"/>
</dbReference>
<dbReference type="AlphaFoldDB" id="H6LCY5"/>
<keyword evidence="2" id="KW-0813">Transport</keyword>
<dbReference type="PROSITE" id="PS00211">
    <property type="entry name" value="ABC_TRANSPORTER_1"/>
    <property type="match status" value="1"/>
</dbReference>
<keyword evidence="3" id="KW-0547">Nucleotide-binding</keyword>
<dbReference type="Proteomes" id="UP000007177">
    <property type="component" value="Chromosome"/>
</dbReference>
<dbReference type="GO" id="GO:0016887">
    <property type="term" value="F:ATP hydrolysis activity"/>
    <property type="evidence" value="ECO:0007669"/>
    <property type="project" value="InterPro"/>
</dbReference>
<dbReference type="PANTHER" id="PTHR42711:SF5">
    <property type="entry name" value="ABC TRANSPORTER ATP-BINDING PROTEIN NATA"/>
    <property type="match status" value="1"/>
</dbReference>
<accession>H6LCY5</accession>
<dbReference type="PANTHER" id="PTHR42711">
    <property type="entry name" value="ABC TRANSPORTER ATP-BINDING PROTEIN"/>
    <property type="match status" value="1"/>
</dbReference>
<dbReference type="SUPFAM" id="SSF52540">
    <property type="entry name" value="P-loop containing nucleoside triphosphate hydrolases"/>
    <property type="match status" value="1"/>
</dbReference>
<protein>
    <submittedName>
        <fullName evidence="6">ABC-type Nod factor export system ATP binding protein NodI</fullName>
    </submittedName>
</protein>
<dbReference type="STRING" id="931626.Awo_c10380"/>
<dbReference type="GO" id="GO:0005524">
    <property type="term" value="F:ATP binding"/>
    <property type="evidence" value="ECO:0007669"/>
    <property type="project" value="UniProtKB-KW"/>
</dbReference>
<dbReference type="KEGG" id="awo:Awo_c10380"/>
<organism evidence="6 7">
    <name type="scientific">Acetobacterium woodii (strain ATCC 29683 / DSM 1030 / JCM 2381 / KCTC 1655 / WB1)</name>
    <dbReference type="NCBI Taxonomy" id="931626"/>
    <lineage>
        <taxon>Bacteria</taxon>
        <taxon>Bacillati</taxon>
        <taxon>Bacillota</taxon>
        <taxon>Clostridia</taxon>
        <taxon>Eubacteriales</taxon>
        <taxon>Eubacteriaceae</taxon>
        <taxon>Acetobacterium</taxon>
    </lineage>
</organism>
<dbReference type="HOGENOM" id="CLU_000604_1_2_9"/>
<dbReference type="EMBL" id="CP002987">
    <property type="protein sequence ID" value="AFA47824.1"/>
    <property type="molecule type" value="Genomic_DNA"/>
</dbReference>
<reference evidence="6 7" key="2">
    <citation type="journal article" date="2012" name="PLoS ONE">
        <title>An ancient pathway combining carbon dioxide fixation with the generation and utilization of a sodium ion gradient for ATP synthesis.</title>
        <authorList>
            <person name="Poehlein A."/>
            <person name="Schmidt S."/>
            <person name="Kaster A.K."/>
            <person name="Goenrich M."/>
            <person name="Vollmers J."/>
            <person name="Thurmer A."/>
            <person name="Bertsch J."/>
            <person name="Schuchmann K."/>
            <person name="Voigt B."/>
            <person name="Hecker M."/>
            <person name="Daniel R."/>
            <person name="Thauer R.K."/>
            <person name="Gottschalk G."/>
            <person name="Muller V."/>
        </authorList>
    </citation>
    <scope>NUCLEOTIDE SEQUENCE [LARGE SCALE GENOMIC DNA]</scope>
    <source>
        <strain evidence="7">ATCC 29683 / DSM 1030 / JCM 2381 / KCTC 1655 / WB1</strain>
    </source>
</reference>
<keyword evidence="4" id="KW-0067">ATP-binding</keyword>